<dbReference type="Pfam" id="PF09335">
    <property type="entry name" value="VTT_dom"/>
    <property type="match status" value="1"/>
</dbReference>
<comment type="subcellular location">
    <subcellularLocation>
        <location evidence="1 7">Cell membrane</location>
        <topology evidence="1 7">Multi-pass membrane protein</topology>
    </subcellularLocation>
</comment>
<keyword evidence="10" id="KW-1185">Reference proteome</keyword>
<dbReference type="PANTHER" id="PTHR30353:SF0">
    <property type="entry name" value="TRANSMEMBRANE PROTEIN"/>
    <property type="match status" value="1"/>
</dbReference>
<evidence type="ECO:0000256" key="3">
    <source>
        <dbReference type="ARBA" id="ARBA00022475"/>
    </source>
</evidence>
<dbReference type="InterPro" id="IPR032816">
    <property type="entry name" value="VTT_dom"/>
</dbReference>
<comment type="similarity">
    <text evidence="2 7">Belongs to the DedA family.</text>
</comment>
<sequence length="210" mass="23646">MKMELINVVLHLDKYIGVVLANYHDYFYLLFFLVVYAETGLVVTPFLPGDSLLFVAGAFAGAGQLHIGLLALILILAAFLGDNTNFFVGKFIGQKLFSNPNSKIFRKDILDKTHEFYEKHGSKAIIIARFIPLVRTFAPFVAGVGQMTYRKFLLFSIIASLLWVVIFLFGGYMFGNIPVIKEHMSLIILAVMVISVLPALKMIWDTKFKK</sequence>
<feature type="transmembrane region" description="Helical" evidence="7">
    <location>
        <begin position="54"/>
        <end position="80"/>
    </location>
</feature>
<dbReference type="InterPro" id="IPR032818">
    <property type="entry name" value="DedA-like"/>
</dbReference>
<organism evidence="9 10">
    <name type="scientific">Aquella oligotrophica</name>
    <dbReference type="NCBI Taxonomy" id="2067065"/>
    <lineage>
        <taxon>Bacteria</taxon>
        <taxon>Pseudomonadati</taxon>
        <taxon>Pseudomonadota</taxon>
        <taxon>Betaproteobacteria</taxon>
        <taxon>Neisseriales</taxon>
        <taxon>Neisseriaceae</taxon>
        <taxon>Aquella</taxon>
    </lineage>
</organism>
<reference evidence="10" key="1">
    <citation type="submission" date="2017-11" db="EMBL/GenBank/DDBJ databases">
        <authorList>
            <person name="Chan K.G."/>
            <person name="Lee L.S."/>
        </authorList>
    </citation>
    <scope>NUCLEOTIDE SEQUENCE [LARGE SCALE GENOMIC DNA]</scope>
    <source>
        <strain evidence="10">DSM 100970</strain>
    </source>
</reference>
<proteinExistence type="inferred from homology"/>
<protein>
    <recommendedName>
        <fullName evidence="8">VTT domain-containing protein</fullName>
    </recommendedName>
</protein>
<evidence type="ECO:0000259" key="8">
    <source>
        <dbReference type="Pfam" id="PF09335"/>
    </source>
</evidence>
<dbReference type="GO" id="GO:0005886">
    <property type="term" value="C:plasma membrane"/>
    <property type="evidence" value="ECO:0007669"/>
    <property type="project" value="UniProtKB-SubCell"/>
</dbReference>
<keyword evidence="5 7" id="KW-1133">Transmembrane helix</keyword>
<evidence type="ECO:0000256" key="2">
    <source>
        <dbReference type="ARBA" id="ARBA00010792"/>
    </source>
</evidence>
<evidence type="ECO:0000313" key="9">
    <source>
        <dbReference type="EMBL" id="AUR53185.1"/>
    </source>
</evidence>
<keyword evidence="3 7" id="KW-1003">Cell membrane</keyword>
<evidence type="ECO:0000256" key="1">
    <source>
        <dbReference type="ARBA" id="ARBA00004651"/>
    </source>
</evidence>
<accession>A0A2I7N9X0</accession>
<keyword evidence="6 7" id="KW-0472">Membrane</keyword>
<dbReference type="Proteomes" id="UP000236655">
    <property type="component" value="Chromosome"/>
</dbReference>
<feature type="domain" description="VTT" evidence="8">
    <location>
        <begin position="47"/>
        <end position="172"/>
    </location>
</feature>
<evidence type="ECO:0000256" key="6">
    <source>
        <dbReference type="ARBA" id="ARBA00023136"/>
    </source>
</evidence>
<dbReference type="InterPro" id="IPR058127">
    <property type="entry name" value="DedA"/>
</dbReference>
<name>A0A2I7N9X0_9NEIS</name>
<gene>
    <name evidence="9" type="ORF">CUN60_09515</name>
</gene>
<dbReference type="NCBIfam" id="NF008102">
    <property type="entry name" value="PRK10847.1"/>
    <property type="match status" value="1"/>
</dbReference>
<dbReference type="KEGG" id="nba:CUN60_09515"/>
<evidence type="ECO:0000256" key="4">
    <source>
        <dbReference type="ARBA" id="ARBA00022692"/>
    </source>
</evidence>
<feature type="transmembrane region" description="Helical" evidence="7">
    <location>
        <begin position="26"/>
        <end position="47"/>
    </location>
</feature>
<feature type="transmembrane region" description="Helical" evidence="7">
    <location>
        <begin position="152"/>
        <end position="174"/>
    </location>
</feature>
<feature type="transmembrane region" description="Helical" evidence="7">
    <location>
        <begin position="186"/>
        <end position="204"/>
    </location>
</feature>
<evidence type="ECO:0000256" key="5">
    <source>
        <dbReference type="ARBA" id="ARBA00022989"/>
    </source>
</evidence>
<keyword evidence="4 7" id="KW-0812">Transmembrane</keyword>
<dbReference type="OrthoDB" id="9813426at2"/>
<dbReference type="EMBL" id="CP024847">
    <property type="protein sequence ID" value="AUR53185.1"/>
    <property type="molecule type" value="Genomic_DNA"/>
</dbReference>
<evidence type="ECO:0000313" key="10">
    <source>
        <dbReference type="Proteomes" id="UP000236655"/>
    </source>
</evidence>
<dbReference type="PANTHER" id="PTHR30353">
    <property type="entry name" value="INNER MEMBRANE PROTEIN DEDA-RELATED"/>
    <property type="match status" value="1"/>
</dbReference>
<evidence type="ECO:0000256" key="7">
    <source>
        <dbReference type="RuleBase" id="RU367016"/>
    </source>
</evidence>
<dbReference type="AlphaFoldDB" id="A0A2I7N9X0"/>